<evidence type="ECO:0000313" key="3">
    <source>
        <dbReference type="WBParaSite" id="EN70_4489"/>
    </source>
</evidence>
<dbReference type="AlphaFoldDB" id="A0A1I7VNI5"/>
<sequence length="398" mass="46225">MSSFVLHTEAPTETSRHPKQMIDKPSRYSTVTESRVWSQTSQSKLPTQRRWLNASHWQNLCHESMVLYPESMHIIQQSVKNELDITPTMTGTFKATQQVKSGKPACIDDIPHETWKHRGQTFFSRARSVMLGKRRTSTKSPWYTHYCLILVLATSRKVLPKSQCGFKSTTDMVFVLRQLQEKCREQNKGSSYEESTEPIRCGDGPSEPYPIINGVQQGCVLVPALYTIFFCMILKRTMLEAAELFGLEVSIKKTEILYQPAPQDGHFHPHVTIAIWAASFFHVKIDKEIDNRLAKAYKAFRKLHKRVCYNRHLKKRQRVMSIKLLYCPFYGSESWITYRHHLRLLERFHRRCLNTYWFDHVSSVTVFTQAWFASIETILLKTHLAGLSIFQDEGLSSS</sequence>
<reference evidence="3" key="2">
    <citation type="submission" date="2016-11" db="UniProtKB">
        <authorList>
            <consortium name="WormBaseParasite"/>
        </authorList>
    </citation>
    <scope>IDENTIFICATION</scope>
</reference>
<evidence type="ECO:0000256" key="1">
    <source>
        <dbReference type="SAM" id="MobiDB-lite"/>
    </source>
</evidence>
<dbReference type="PANTHER" id="PTHR47027:SF20">
    <property type="entry name" value="REVERSE TRANSCRIPTASE-LIKE PROTEIN WITH RNA-DIRECTED DNA POLYMERASE DOMAIN"/>
    <property type="match status" value="1"/>
</dbReference>
<name>A0A1I7VNI5_LOALO</name>
<keyword evidence="2" id="KW-1185">Reference proteome</keyword>
<dbReference type="WBParaSite" id="EN70_4489">
    <property type="protein sequence ID" value="EN70_4489"/>
    <property type="gene ID" value="EN70_4489"/>
</dbReference>
<feature type="compositionally biased region" description="Basic and acidic residues" evidence="1">
    <location>
        <begin position="14"/>
        <end position="26"/>
    </location>
</feature>
<dbReference type="Proteomes" id="UP000095285">
    <property type="component" value="Unassembled WGS sequence"/>
</dbReference>
<accession>A0A1I7VNI5</accession>
<dbReference type="PANTHER" id="PTHR47027">
    <property type="entry name" value="REVERSE TRANSCRIPTASE DOMAIN-CONTAINING PROTEIN"/>
    <property type="match status" value="1"/>
</dbReference>
<feature type="region of interest" description="Disordered" evidence="1">
    <location>
        <begin position="1"/>
        <end position="27"/>
    </location>
</feature>
<proteinExistence type="predicted"/>
<evidence type="ECO:0000313" key="2">
    <source>
        <dbReference type="Proteomes" id="UP000095285"/>
    </source>
</evidence>
<reference evidence="2" key="1">
    <citation type="submission" date="2012-04" db="EMBL/GenBank/DDBJ databases">
        <title>The Genome Sequence of Loa loa.</title>
        <authorList>
            <consortium name="The Broad Institute Genome Sequencing Platform"/>
            <consortium name="Broad Institute Genome Sequencing Center for Infectious Disease"/>
            <person name="Nutman T.B."/>
            <person name="Fink D.L."/>
            <person name="Russ C."/>
            <person name="Young S."/>
            <person name="Zeng Q."/>
            <person name="Gargeya S."/>
            <person name="Alvarado L."/>
            <person name="Berlin A."/>
            <person name="Chapman S.B."/>
            <person name="Chen Z."/>
            <person name="Freedman E."/>
            <person name="Gellesch M."/>
            <person name="Goldberg J."/>
            <person name="Griggs A."/>
            <person name="Gujja S."/>
            <person name="Heilman E.R."/>
            <person name="Heiman D."/>
            <person name="Howarth C."/>
            <person name="Mehta T."/>
            <person name="Neiman D."/>
            <person name="Pearson M."/>
            <person name="Roberts A."/>
            <person name="Saif S."/>
            <person name="Shea T."/>
            <person name="Shenoy N."/>
            <person name="Sisk P."/>
            <person name="Stolte C."/>
            <person name="Sykes S."/>
            <person name="White J."/>
            <person name="Yandava C."/>
            <person name="Haas B."/>
            <person name="Henn M.R."/>
            <person name="Nusbaum C."/>
            <person name="Birren B."/>
        </authorList>
    </citation>
    <scope>NUCLEOTIDE SEQUENCE [LARGE SCALE GENOMIC DNA]</scope>
</reference>
<organism evidence="2 3">
    <name type="scientific">Loa loa</name>
    <name type="common">Eye worm</name>
    <name type="synonym">Filaria loa</name>
    <dbReference type="NCBI Taxonomy" id="7209"/>
    <lineage>
        <taxon>Eukaryota</taxon>
        <taxon>Metazoa</taxon>
        <taxon>Ecdysozoa</taxon>
        <taxon>Nematoda</taxon>
        <taxon>Chromadorea</taxon>
        <taxon>Rhabditida</taxon>
        <taxon>Spirurina</taxon>
        <taxon>Spiruromorpha</taxon>
        <taxon>Filarioidea</taxon>
        <taxon>Onchocercidae</taxon>
        <taxon>Loa</taxon>
    </lineage>
</organism>
<protein>
    <submittedName>
        <fullName evidence="3">Reverse transcriptase domain-containing protein</fullName>
    </submittedName>
</protein>